<sequence>MHKSHGTCEECQICGKKDATTVCTFIIDESGKKETDCWCVCEECKDKLKEGVHDYYREMIRERANKRRDEVTSK</sequence>
<protein>
    <submittedName>
        <fullName evidence="1">Uncharacterized protein</fullName>
    </submittedName>
</protein>
<evidence type="ECO:0000313" key="2">
    <source>
        <dbReference type="Proteomes" id="UP001329915"/>
    </source>
</evidence>
<dbReference type="Proteomes" id="UP001329915">
    <property type="component" value="Chromosome"/>
</dbReference>
<gene>
    <name evidence="1" type="ORF">MFMK1_001129</name>
</gene>
<dbReference type="AlphaFoldDB" id="A0AAU0UJT0"/>
<accession>A0AAU0UJT0</accession>
<dbReference type="KEGG" id="dbc:MFMK1_001129"/>
<name>A0AAU0UJT0_9FIRM</name>
<proteinExistence type="predicted"/>
<keyword evidence="2" id="KW-1185">Reference proteome</keyword>
<dbReference type="RefSeq" id="WP_366924175.1">
    <property type="nucleotide sequence ID" value="NZ_CP121694.1"/>
</dbReference>
<organism evidence="1 2">
    <name type="scientific">Metallumcola ferriviriculae</name>
    <dbReference type="NCBI Taxonomy" id="3039180"/>
    <lineage>
        <taxon>Bacteria</taxon>
        <taxon>Bacillati</taxon>
        <taxon>Bacillota</taxon>
        <taxon>Clostridia</taxon>
        <taxon>Neomoorellales</taxon>
        <taxon>Desulfitibacteraceae</taxon>
        <taxon>Metallumcola</taxon>
    </lineage>
</organism>
<dbReference type="EMBL" id="CP121694">
    <property type="protein sequence ID" value="WRO21326.1"/>
    <property type="molecule type" value="Genomic_DNA"/>
</dbReference>
<evidence type="ECO:0000313" key="1">
    <source>
        <dbReference type="EMBL" id="WRO21326.1"/>
    </source>
</evidence>
<reference evidence="1 2" key="1">
    <citation type="submission" date="2023-04" db="EMBL/GenBank/DDBJ databases">
        <authorList>
            <person name="Hsu D."/>
        </authorList>
    </citation>
    <scope>NUCLEOTIDE SEQUENCE [LARGE SCALE GENOMIC DNA]</scope>
    <source>
        <strain evidence="1 2">MK1</strain>
    </source>
</reference>